<dbReference type="EMBL" id="PQWO01000014">
    <property type="protein sequence ID" value="PZD71850.1"/>
    <property type="molecule type" value="Genomic_DNA"/>
</dbReference>
<protein>
    <recommendedName>
        <fullName evidence="1">Putative restriction endonuclease domain-containing protein</fullName>
    </recommendedName>
</protein>
<dbReference type="Pfam" id="PF05685">
    <property type="entry name" value="Uma2"/>
    <property type="match status" value="1"/>
</dbReference>
<evidence type="ECO:0000313" key="3">
    <source>
        <dbReference type="Proteomes" id="UP000248857"/>
    </source>
</evidence>
<organism evidence="2 3">
    <name type="scientific">Acaryochloris thomasi RCC1774</name>
    <dbReference type="NCBI Taxonomy" id="1764569"/>
    <lineage>
        <taxon>Bacteria</taxon>
        <taxon>Bacillati</taxon>
        <taxon>Cyanobacteriota</taxon>
        <taxon>Cyanophyceae</taxon>
        <taxon>Acaryochloridales</taxon>
        <taxon>Acaryochloridaceae</taxon>
        <taxon>Acaryochloris</taxon>
        <taxon>Acaryochloris thomasi</taxon>
    </lineage>
</organism>
<sequence length="57" mass="6472">MQEYISNGVLLGWLIDRKNRTVHIYRPHQSPQIIENPSQVNGDPELPGFSLLMAKIG</sequence>
<dbReference type="Gene3D" id="3.90.1570.10">
    <property type="entry name" value="tt1808, chain A"/>
    <property type="match status" value="1"/>
</dbReference>
<accession>A0A2W1JD47</accession>
<dbReference type="InterPro" id="IPR012296">
    <property type="entry name" value="Nuclease_put_TT1808"/>
</dbReference>
<comment type="caution">
    <text evidence="2">The sequence shown here is derived from an EMBL/GenBank/DDBJ whole genome shotgun (WGS) entry which is preliminary data.</text>
</comment>
<keyword evidence="3" id="KW-1185">Reference proteome</keyword>
<gene>
    <name evidence="2" type="ORF">C1752_04478</name>
</gene>
<proteinExistence type="predicted"/>
<dbReference type="InterPro" id="IPR008538">
    <property type="entry name" value="Uma2"/>
</dbReference>
<dbReference type="Proteomes" id="UP000248857">
    <property type="component" value="Unassembled WGS sequence"/>
</dbReference>
<reference evidence="2 3" key="1">
    <citation type="journal article" date="2018" name="Sci. Rep.">
        <title>A novel species of the marine cyanobacterium Acaryochloris with a unique pigment content and lifestyle.</title>
        <authorList>
            <person name="Partensky F."/>
            <person name="Six C."/>
            <person name="Ratin M."/>
            <person name="Garczarek L."/>
            <person name="Vaulot D."/>
            <person name="Probert I."/>
            <person name="Calteau A."/>
            <person name="Gourvil P."/>
            <person name="Marie D."/>
            <person name="Grebert T."/>
            <person name="Bouchier C."/>
            <person name="Le Panse S."/>
            <person name="Gachenot M."/>
            <person name="Rodriguez F."/>
            <person name="Garrido J.L."/>
        </authorList>
    </citation>
    <scope>NUCLEOTIDE SEQUENCE [LARGE SCALE GENOMIC DNA]</scope>
    <source>
        <strain evidence="2 3">RCC1774</strain>
    </source>
</reference>
<evidence type="ECO:0000313" key="2">
    <source>
        <dbReference type="EMBL" id="PZD71850.1"/>
    </source>
</evidence>
<name>A0A2W1JD47_9CYAN</name>
<evidence type="ECO:0000259" key="1">
    <source>
        <dbReference type="Pfam" id="PF05685"/>
    </source>
</evidence>
<dbReference type="SUPFAM" id="SSF52980">
    <property type="entry name" value="Restriction endonuclease-like"/>
    <property type="match status" value="1"/>
</dbReference>
<dbReference type="AlphaFoldDB" id="A0A2W1JD47"/>
<dbReference type="InterPro" id="IPR011335">
    <property type="entry name" value="Restrct_endonuc-II-like"/>
</dbReference>
<dbReference type="CDD" id="cd06260">
    <property type="entry name" value="DUF820-like"/>
    <property type="match status" value="1"/>
</dbReference>
<feature type="domain" description="Putative restriction endonuclease" evidence="1">
    <location>
        <begin position="1"/>
        <end position="53"/>
    </location>
</feature>